<feature type="signal peptide" evidence="1">
    <location>
        <begin position="1"/>
        <end position="24"/>
    </location>
</feature>
<evidence type="ECO:0000313" key="3">
    <source>
        <dbReference type="EMBL" id="MCG7937788.1"/>
    </source>
</evidence>
<proteinExistence type="predicted"/>
<dbReference type="InterPro" id="IPR029467">
    <property type="entry name" value="Cyt_c7-like"/>
</dbReference>
<evidence type="ECO:0000313" key="4">
    <source>
        <dbReference type="Proteomes" id="UP000886687"/>
    </source>
</evidence>
<feature type="chain" id="PRO_5039133963" description="Cytochrome c7-like domain-containing protein" evidence="1">
    <location>
        <begin position="25"/>
        <end position="114"/>
    </location>
</feature>
<dbReference type="AlphaFoldDB" id="A0A9E4MZ37"/>
<comment type="caution">
    <text evidence="3">The sequence shown here is derived from an EMBL/GenBank/DDBJ whole genome shotgun (WGS) entry which is preliminary data.</text>
</comment>
<sequence>MRKYTCVLTTTLICLFLYGSLLTAAPGDIQYTREGGDPEKLKSFPPSIFPHWIHRLNYRCDACHNTIFEMKTGTTTINKDVMKEGKTCAVCHNGTDAFDDGFANCNRCHLLEEQ</sequence>
<dbReference type="Pfam" id="PF14522">
    <property type="entry name" value="Cytochrome_C7"/>
    <property type="match status" value="1"/>
</dbReference>
<feature type="domain" description="Cytochrome c7-like" evidence="2">
    <location>
        <begin position="48"/>
        <end position="109"/>
    </location>
</feature>
<dbReference type="InterPro" id="IPR026352">
    <property type="entry name" value="Nanowire_3heme"/>
</dbReference>
<dbReference type="Gene3D" id="3.90.10.10">
    <property type="entry name" value="Cytochrome C3"/>
    <property type="match status" value="1"/>
</dbReference>
<reference evidence="3" key="1">
    <citation type="journal article" date="2021" name="Proc. Natl. Acad. Sci. U.S.A.">
        <title>Global biogeography of chemosynthetic symbionts reveals both localized and globally distributed symbiont groups. .</title>
        <authorList>
            <person name="Osvatic J.T."/>
            <person name="Wilkins L.G.E."/>
            <person name="Leibrecht L."/>
            <person name="Leray M."/>
            <person name="Zauner S."/>
            <person name="Polzin J."/>
            <person name="Camacho Y."/>
            <person name="Gros O."/>
            <person name="van Gils J.A."/>
            <person name="Eisen J.A."/>
            <person name="Petersen J.M."/>
            <person name="Yuen B."/>
        </authorList>
    </citation>
    <scope>NUCLEOTIDE SEQUENCE</scope>
    <source>
        <strain evidence="3">MAGL173</strain>
    </source>
</reference>
<dbReference type="InterPro" id="IPR036280">
    <property type="entry name" value="Multihaem_cyt_sf"/>
</dbReference>
<keyword evidence="1" id="KW-0732">Signal</keyword>
<name>A0A9E4MZ37_9GAMM</name>
<evidence type="ECO:0000259" key="2">
    <source>
        <dbReference type="Pfam" id="PF14522"/>
    </source>
</evidence>
<gene>
    <name evidence="3" type="ORF">JAZ04_02860</name>
</gene>
<dbReference type="Proteomes" id="UP000886687">
    <property type="component" value="Unassembled WGS sequence"/>
</dbReference>
<protein>
    <recommendedName>
        <fullName evidence="2">Cytochrome c7-like domain-containing protein</fullName>
    </recommendedName>
</protein>
<accession>A0A9E4MZ37</accession>
<dbReference type="EMBL" id="JAEPDI010000001">
    <property type="protein sequence ID" value="MCG7937788.1"/>
    <property type="molecule type" value="Genomic_DNA"/>
</dbReference>
<organism evidence="3 4">
    <name type="scientific">Candidatus Thiodiazotropha lotti</name>
    <dbReference type="NCBI Taxonomy" id="2792787"/>
    <lineage>
        <taxon>Bacteria</taxon>
        <taxon>Pseudomonadati</taxon>
        <taxon>Pseudomonadota</taxon>
        <taxon>Gammaproteobacteria</taxon>
        <taxon>Chromatiales</taxon>
        <taxon>Sedimenticolaceae</taxon>
        <taxon>Candidatus Thiodiazotropha</taxon>
    </lineage>
</organism>
<dbReference type="SUPFAM" id="SSF48695">
    <property type="entry name" value="Multiheme cytochromes"/>
    <property type="match status" value="1"/>
</dbReference>
<evidence type="ECO:0000256" key="1">
    <source>
        <dbReference type="SAM" id="SignalP"/>
    </source>
</evidence>
<dbReference type="NCBIfam" id="TIGR04257">
    <property type="entry name" value="nanowire_3heme"/>
    <property type="match status" value="1"/>
</dbReference>